<proteinExistence type="inferred from homology"/>
<dbReference type="UniPathway" id="UPA00395">
    <property type="reaction ID" value="UER00654"/>
</dbReference>
<evidence type="ECO:0000256" key="1">
    <source>
        <dbReference type="ARBA" id="ARBA00009242"/>
    </source>
</evidence>
<dbReference type="SUPFAM" id="SSF49785">
    <property type="entry name" value="Galactose-binding domain-like"/>
    <property type="match status" value="2"/>
</dbReference>
<keyword evidence="5" id="KW-1185">Reference proteome</keyword>
<dbReference type="InterPro" id="IPR008979">
    <property type="entry name" value="Galactose-bd-like_sf"/>
</dbReference>
<comment type="catalytic activity">
    <reaction evidence="2">
        <text>allantoate + H2O = (S)-ureidoglycolate + urea</text>
        <dbReference type="Rhea" id="RHEA:11016"/>
        <dbReference type="ChEBI" id="CHEBI:15377"/>
        <dbReference type="ChEBI" id="CHEBI:16199"/>
        <dbReference type="ChEBI" id="CHEBI:17536"/>
        <dbReference type="ChEBI" id="CHEBI:57296"/>
        <dbReference type="EC" id="3.5.3.4"/>
    </reaction>
</comment>
<feature type="domain" description="Allantoicase" evidence="3">
    <location>
        <begin position="197"/>
        <end position="343"/>
    </location>
</feature>
<dbReference type="NCBIfam" id="TIGR02961">
    <property type="entry name" value="allantoicase"/>
    <property type="match status" value="1"/>
</dbReference>
<dbReference type="PIRSF" id="PIRSF016516">
    <property type="entry name" value="Allantoicase"/>
    <property type="match status" value="1"/>
</dbReference>
<evidence type="ECO:0000259" key="3">
    <source>
        <dbReference type="Pfam" id="PF03561"/>
    </source>
</evidence>
<comment type="caution">
    <text evidence="4">The sequence shown here is derived from an EMBL/GenBank/DDBJ whole genome shotgun (WGS) entry which is preliminary data.</text>
</comment>
<comment type="pathway">
    <text evidence="2">Nitrogen metabolism; (S)-allantoin degradation; (S)-ureidoglycolate from allantoate (aminidohydrolase route): step 1/1.</text>
</comment>
<sequence>MSSTGQTAALTDLASRVLGGVVVTCNDQFYADASNLLLPHPPRYDPDAYDAKGKVYDGWETRRRRTVGDDWVVVRLAAPGEVERIDVDTAWFRGNYPAAATVHGAWLEGFPGPNDVWQLPEHVWRPLAPRTPLTGDAVTSIAVTPETSPELAGRRVSHVRLTIHPDGGVARLRVLGRPVPDPALLTGTVDLAATENGGRVLGSSNEFYGSADHLLAPGRAATMADGWENARRRDGGNDWVDLQLAGAGRLRRVEVDTTCFVGNAPGRVVLRGADLRSAGTGAGEGADPASWPVLLDLHPQPDTRHVLALGAAGAPGATDRAVTHVRLEAHPDGGMSRLRLWGELDDDALAAAARRWEETAL</sequence>
<gene>
    <name evidence="2 4" type="primary">alc</name>
    <name evidence="4" type="ORF">FMM08_18225</name>
</gene>
<keyword evidence="2" id="KW-0659">Purine metabolism</keyword>
<dbReference type="InterPro" id="IPR005164">
    <property type="entry name" value="Allantoicase"/>
</dbReference>
<dbReference type="Proteomes" id="UP000321234">
    <property type="component" value="Unassembled WGS sequence"/>
</dbReference>
<dbReference type="InterPro" id="IPR015908">
    <property type="entry name" value="Allantoicase_dom"/>
</dbReference>
<evidence type="ECO:0000313" key="5">
    <source>
        <dbReference type="Proteomes" id="UP000321234"/>
    </source>
</evidence>
<keyword evidence="2 4" id="KW-0378">Hydrolase</keyword>
<dbReference type="GO" id="GO:0006144">
    <property type="term" value="P:purine nucleobase metabolic process"/>
    <property type="evidence" value="ECO:0007669"/>
    <property type="project" value="UniProtKB-KW"/>
</dbReference>
<dbReference type="GO" id="GO:0004037">
    <property type="term" value="F:allantoicase activity"/>
    <property type="evidence" value="ECO:0007669"/>
    <property type="project" value="UniProtKB-UniRule"/>
</dbReference>
<feature type="domain" description="Allantoicase" evidence="3">
    <location>
        <begin position="19"/>
        <end position="178"/>
    </location>
</feature>
<reference evidence="4 5" key="1">
    <citation type="submission" date="2019-07" db="EMBL/GenBank/DDBJ databases">
        <title>Quadrisphaera sp. strain DD2A genome sequencing and assembly.</title>
        <authorList>
            <person name="Kim I."/>
        </authorList>
    </citation>
    <scope>NUCLEOTIDE SEQUENCE [LARGE SCALE GENOMIC DNA]</scope>
    <source>
        <strain evidence="4 5">DD2A</strain>
    </source>
</reference>
<dbReference type="EC" id="3.5.3.4" evidence="2"/>
<evidence type="ECO:0000313" key="4">
    <source>
        <dbReference type="EMBL" id="TXR52691.1"/>
    </source>
</evidence>
<dbReference type="GO" id="GO:0000256">
    <property type="term" value="P:allantoin catabolic process"/>
    <property type="evidence" value="ECO:0007669"/>
    <property type="project" value="UniProtKB-UniRule"/>
</dbReference>
<dbReference type="Pfam" id="PF03561">
    <property type="entry name" value="Allantoicase"/>
    <property type="match status" value="2"/>
</dbReference>
<dbReference type="PANTHER" id="PTHR12045:SF3">
    <property type="entry name" value="INACTIVE ALLANTOICASE-RELATED"/>
    <property type="match status" value="1"/>
</dbReference>
<protein>
    <recommendedName>
        <fullName evidence="2">Probable allantoicase</fullName>
        <ecNumber evidence="2">3.5.3.4</ecNumber>
    </recommendedName>
    <alternativeName>
        <fullName evidence="2">Allantoate amidinohydrolase</fullName>
    </alternativeName>
</protein>
<dbReference type="OrthoDB" id="2078334at2"/>
<name>A0A5C8Z6C1_9ACTN</name>
<accession>A0A5C8Z6C1</accession>
<dbReference type="AlphaFoldDB" id="A0A5C8Z6C1"/>
<dbReference type="RefSeq" id="WP_147927813.1">
    <property type="nucleotide sequence ID" value="NZ_VKAC01000012.1"/>
</dbReference>
<dbReference type="HAMAP" id="MF_00813">
    <property type="entry name" value="Allantoicase"/>
    <property type="match status" value="1"/>
</dbReference>
<dbReference type="EMBL" id="VKAC01000012">
    <property type="protein sequence ID" value="TXR52691.1"/>
    <property type="molecule type" value="Genomic_DNA"/>
</dbReference>
<dbReference type="Gene3D" id="2.60.120.260">
    <property type="entry name" value="Galactose-binding domain-like"/>
    <property type="match status" value="2"/>
</dbReference>
<comment type="similarity">
    <text evidence="1 2">Belongs to the allantoicase family.</text>
</comment>
<dbReference type="PANTHER" id="PTHR12045">
    <property type="entry name" value="ALLANTOICASE"/>
    <property type="match status" value="1"/>
</dbReference>
<organism evidence="4 5">
    <name type="scientific">Quadrisphaera setariae</name>
    <dbReference type="NCBI Taxonomy" id="2593304"/>
    <lineage>
        <taxon>Bacteria</taxon>
        <taxon>Bacillati</taxon>
        <taxon>Actinomycetota</taxon>
        <taxon>Actinomycetes</taxon>
        <taxon>Kineosporiales</taxon>
        <taxon>Kineosporiaceae</taxon>
        <taxon>Quadrisphaera</taxon>
    </lineage>
</organism>
<evidence type="ECO:0000256" key="2">
    <source>
        <dbReference type="HAMAP-Rule" id="MF_00813"/>
    </source>
</evidence>